<evidence type="ECO:0000313" key="1">
    <source>
        <dbReference type="EMBL" id="VAW70687.1"/>
    </source>
</evidence>
<dbReference type="EMBL" id="UOFJ01000545">
    <property type="protein sequence ID" value="VAW70687.1"/>
    <property type="molecule type" value="Genomic_DNA"/>
</dbReference>
<gene>
    <name evidence="1" type="ORF">MNBD_GAMMA10-2868</name>
</gene>
<name>A0A3B0Y581_9ZZZZ</name>
<proteinExistence type="predicted"/>
<organism evidence="1">
    <name type="scientific">hydrothermal vent metagenome</name>
    <dbReference type="NCBI Taxonomy" id="652676"/>
    <lineage>
        <taxon>unclassified sequences</taxon>
        <taxon>metagenomes</taxon>
        <taxon>ecological metagenomes</taxon>
    </lineage>
</organism>
<reference evidence="1" key="1">
    <citation type="submission" date="2018-06" db="EMBL/GenBank/DDBJ databases">
        <authorList>
            <person name="Zhirakovskaya E."/>
        </authorList>
    </citation>
    <scope>NUCLEOTIDE SEQUENCE</scope>
</reference>
<sequence>MNNADDIILAGEKLCPVTHKKCQSLCPAPMTTSDSYTEDTGWSGGKIGKCQESIYLMFDSKDGKSTEIRYLPVEVYTNARLPMLSQQTDISNIIGWGNYEKELNKTYRNPFESHIFFENPVFKREQKNFIGQTLTKVTPMNLQLSKIPLQELAEIRFGHSGKKIEEVCDNFRSGFLLDLRSMRMIKESTVLNGANNMYSSASGEDFNIPSTPYETPVNYKKQYEMYHKMQSVYQKIQQETPQLQELIKIENGHGEGIKYKDVQLTFEDIDDIVKKYACDHKHDHNIPREQLLDFVIDKITKIYIHKKVFDHFLGSPLFMNNSEDKNKQYPDLYIYAWDNPFDNNDFDFTLYHLSGEEIITNIVNFPEVNIRVPEGCEPPRGADNADPKGLESELGMEVLQSYFIDAGVQVGAISAPMRTYLKLLGSTYVANLTSYKK</sequence>
<dbReference type="AlphaFoldDB" id="A0A3B0Y581"/>
<accession>A0A3B0Y581</accession>
<protein>
    <submittedName>
        <fullName evidence="1">Uncharacterized protein</fullName>
    </submittedName>
</protein>